<sequence length="155" mass="18128">MRQLYLYLFIFSLLINVFQYVNDSNILEAKDKEIEKAKTLNDSLKIYKNMFKEASYFSIDENKNAQEKFGDYNYEDVMKKVLMDLTTLNTQEGGNPLLPPATDGSKTVIRKANVLNHQWIILDYSNDSEIGEMLIEYTFDPNEFTTFKVIQNTTY</sequence>
<dbReference type="OrthoDB" id="1451701at2"/>
<dbReference type="AlphaFoldDB" id="A0A3P3W202"/>
<protein>
    <recommendedName>
        <fullName evidence="3">Hydrolase</fullName>
    </recommendedName>
</protein>
<evidence type="ECO:0000313" key="2">
    <source>
        <dbReference type="Proteomes" id="UP000275719"/>
    </source>
</evidence>
<keyword evidence="2" id="KW-1185">Reference proteome</keyword>
<accession>A0A3P3W202</accession>
<organism evidence="1 2">
    <name type="scientific">Paenimyroides tangerinum</name>
    <dbReference type="NCBI Taxonomy" id="2488728"/>
    <lineage>
        <taxon>Bacteria</taxon>
        <taxon>Pseudomonadati</taxon>
        <taxon>Bacteroidota</taxon>
        <taxon>Flavobacteriia</taxon>
        <taxon>Flavobacteriales</taxon>
        <taxon>Flavobacteriaceae</taxon>
        <taxon>Paenimyroides</taxon>
    </lineage>
</organism>
<dbReference type="EMBL" id="RQVQ01000038">
    <property type="protein sequence ID" value="RRJ88557.1"/>
    <property type="molecule type" value="Genomic_DNA"/>
</dbReference>
<comment type="caution">
    <text evidence="1">The sequence shown here is derived from an EMBL/GenBank/DDBJ whole genome shotgun (WGS) entry which is preliminary data.</text>
</comment>
<reference evidence="1 2" key="1">
    <citation type="submission" date="2018-11" db="EMBL/GenBank/DDBJ databases">
        <title>Flavobacterium sp. nov., YIM 102701-2 draft genome.</title>
        <authorList>
            <person name="Li G."/>
            <person name="Jiang Y."/>
        </authorList>
    </citation>
    <scope>NUCLEOTIDE SEQUENCE [LARGE SCALE GENOMIC DNA]</scope>
    <source>
        <strain evidence="1 2">YIM 102701-2</strain>
    </source>
</reference>
<dbReference type="Proteomes" id="UP000275719">
    <property type="component" value="Unassembled WGS sequence"/>
</dbReference>
<proteinExistence type="predicted"/>
<dbReference type="RefSeq" id="WP_125019865.1">
    <property type="nucleotide sequence ID" value="NZ_RQVQ01000038.1"/>
</dbReference>
<evidence type="ECO:0000313" key="1">
    <source>
        <dbReference type="EMBL" id="RRJ88557.1"/>
    </source>
</evidence>
<name>A0A3P3W202_9FLAO</name>
<gene>
    <name evidence="1" type="ORF">EG240_13375</name>
</gene>
<evidence type="ECO:0008006" key="3">
    <source>
        <dbReference type="Google" id="ProtNLM"/>
    </source>
</evidence>